<name>A0ACC3ZEP3_COLTU</name>
<accession>A0ACC3ZEP3</accession>
<protein>
    <submittedName>
        <fullName evidence="1">Isoflavone reductase</fullName>
    </submittedName>
</protein>
<dbReference type="Proteomes" id="UP000805649">
    <property type="component" value="Unassembled WGS sequence"/>
</dbReference>
<evidence type="ECO:0000313" key="2">
    <source>
        <dbReference type="Proteomes" id="UP000805649"/>
    </source>
</evidence>
<keyword evidence="2" id="KW-1185">Reference proteome</keyword>
<comment type="caution">
    <text evidence="1">The sequence shown here is derived from an EMBL/GenBank/DDBJ whole genome shotgun (WGS) entry which is preliminary data.</text>
</comment>
<dbReference type="EMBL" id="VUJX02000001">
    <property type="protein sequence ID" value="KAL0942595.1"/>
    <property type="molecule type" value="Genomic_DNA"/>
</dbReference>
<proteinExistence type="predicted"/>
<gene>
    <name evidence="1" type="ORF">CTRU02_200481</name>
</gene>
<organism evidence="1 2">
    <name type="scientific">Colletotrichum truncatum</name>
    <name type="common">Anthracnose fungus</name>
    <name type="synonym">Colletotrichum capsici</name>
    <dbReference type="NCBI Taxonomy" id="5467"/>
    <lineage>
        <taxon>Eukaryota</taxon>
        <taxon>Fungi</taxon>
        <taxon>Dikarya</taxon>
        <taxon>Ascomycota</taxon>
        <taxon>Pezizomycotina</taxon>
        <taxon>Sordariomycetes</taxon>
        <taxon>Hypocreomycetidae</taxon>
        <taxon>Glomerellales</taxon>
        <taxon>Glomerellaceae</taxon>
        <taxon>Colletotrichum</taxon>
        <taxon>Colletotrichum truncatum species complex</taxon>
    </lineage>
</organism>
<reference evidence="1 2" key="1">
    <citation type="journal article" date="2020" name="Phytopathology">
        <title>Genome Sequence Resources of Colletotrichum truncatum, C. plurivorum, C. musicola, and C. sojae: Four Species Pathogenic to Soybean (Glycine max).</title>
        <authorList>
            <person name="Rogerio F."/>
            <person name="Boufleur T.R."/>
            <person name="Ciampi-Guillardi M."/>
            <person name="Sukno S.A."/>
            <person name="Thon M.R."/>
            <person name="Massola Junior N.S."/>
            <person name="Baroncelli R."/>
        </authorList>
    </citation>
    <scope>NUCLEOTIDE SEQUENCE [LARGE SCALE GENOMIC DNA]</scope>
    <source>
        <strain evidence="1 2">CMES1059</strain>
    </source>
</reference>
<sequence length="348" mass="39260">MSLNDKIYKSILRDILKILFPNTISINTIHTHNTAAMMRIAIAGAGGFAAILTHHISQTANPIVILSRESNPDFEQRFDCQVAVVNYDDEESLKFALQGIDLVISTVRGPEQISLIKASRHARVRLFVPAEFEGCLSHRPSTSNHPLDYGSREAIELLKHYSNSKSRKMDYTVFSCGILYERFAPGGLGEYGMGSREHIQDQGSYLVDVGNGTADIVETNSSGRPVQVSMTSVNDVARFVAAAIELGPGTWPREFKMRGDRMSVRDIFAKCSNVRGVAFSLRTRKYSKLQNELSHYEQKQNWNQWWNIQRLITTADGRYDFRQANLNEAINIQPVNFRTWLESQWGPG</sequence>
<evidence type="ECO:0000313" key="1">
    <source>
        <dbReference type="EMBL" id="KAL0942595.1"/>
    </source>
</evidence>